<gene>
    <name evidence="6" type="primary">czrA</name>
    <name evidence="6" type="ORF">NCTC13337_01080</name>
</gene>
<sequence length="121" mass="13661">METEENNIDTACQEHEHSPTGKLSVSHEDIEATVALLTAMADPARLALLLLLAQVEEACVTAIAESMQEKTNTVSMRLKKLFDAGLVVKRRDARHIYYRLRDEHIVDIVRNALLHARELRS</sequence>
<dbReference type="InterPro" id="IPR036390">
    <property type="entry name" value="WH_DNA-bd_sf"/>
</dbReference>
<evidence type="ECO:0000256" key="1">
    <source>
        <dbReference type="ARBA" id="ARBA00023015"/>
    </source>
</evidence>
<keyword evidence="3" id="KW-0804">Transcription</keyword>
<dbReference type="Gene3D" id="1.10.10.10">
    <property type="entry name" value="Winged helix-like DNA-binding domain superfamily/Winged helix DNA-binding domain"/>
    <property type="match status" value="1"/>
</dbReference>
<dbReference type="InterPro" id="IPR011991">
    <property type="entry name" value="ArsR-like_HTH"/>
</dbReference>
<dbReference type="AlphaFoldDB" id="A0A380MSL4"/>
<dbReference type="GO" id="GO:0003700">
    <property type="term" value="F:DNA-binding transcription factor activity"/>
    <property type="evidence" value="ECO:0007669"/>
    <property type="project" value="InterPro"/>
</dbReference>
<dbReference type="PROSITE" id="PS50987">
    <property type="entry name" value="HTH_ARSR_2"/>
    <property type="match status" value="1"/>
</dbReference>
<evidence type="ECO:0000313" key="7">
    <source>
        <dbReference type="Proteomes" id="UP000254601"/>
    </source>
</evidence>
<feature type="domain" description="HTH arsR-type" evidence="5">
    <location>
        <begin position="25"/>
        <end position="120"/>
    </location>
</feature>
<proteinExistence type="predicted"/>
<dbReference type="InterPro" id="IPR001845">
    <property type="entry name" value="HTH_ArsR_DNA-bd_dom"/>
</dbReference>
<feature type="compositionally biased region" description="Basic and acidic residues" evidence="4">
    <location>
        <begin position="12"/>
        <end position="24"/>
    </location>
</feature>
<feature type="region of interest" description="Disordered" evidence="4">
    <location>
        <begin position="1"/>
        <end position="24"/>
    </location>
</feature>
<keyword evidence="2" id="KW-0238">DNA-binding</keyword>
<accession>A0A380MSL4</accession>
<organism evidence="6 7">
    <name type="scientific">Suttonella ornithocola</name>
    <dbReference type="NCBI Taxonomy" id="279832"/>
    <lineage>
        <taxon>Bacteria</taxon>
        <taxon>Pseudomonadati</taxon>
        <taxon>Pseudomonadota</taxon>
        <taxon>Gammaproteobacteria</taxon>
        <taxon>Cardiobacteriales</taxon>
        <taxon>Cardiobacteriaceae</taxon>
        <taxon>Suttonella</taxon>
    </lineage>
</organism>
<dbReference type="SMART" id="SM00418">
    <property type="entry name" value="HTH_ARSR"/>
    <property type="match status" value="1"/>
</dbReference>
<dbReference type="SUPFAM" id="SSF46785">
    <property type="entry name" value="Winged helix' DNA-binding domain"/>
    <property type="match status" value="1"/>
</dbReference>
<evidence type="ECO:0000259" key="5">
    <source>
        <dbReference type="PROSITE" id="PS50987"/>
    </source>
</evidence>
<dbReference type="EMBL" id="UHIC01000001">
    <property type="protein sequence ID" value="SUO95056.1"/>
    <property type="molecule type" value="Genomic_DNA"/>
</dbReference>
<dbReference type="RefSeq" id="WP_072575933.1">
    <property type="nucleotide sequence ID" value="NZ_LWHB01000037.1"/>
</dbReference>
<keyword evidence="7" id="KW-1185">Reference proteome</keyword>
<dbReference type="InterPro" id="IPR036388">
    <property type="entry name" value="WH-like_DNA-bd_sf"/>
</dbReference>
<protein>
    <submittedName>
        <fullName evidence="6">HTH-type transcriptional repressor CzrA</fullName>
    </submittedName>
</protein>
<evidence type="ECO:0000313" key="6">
    <source>
        <dbReference type="EMBL" id="SUO95056.1"/>
    </source>
</evidence>
<reference evidence="6 7" key="1">
    <citation type="submission" date="2018-06" db="EMBL/GenBank/DDBJ databases">
        <authorList>
            <consortium name="Pathogen Informatics"/>
            <person name="Doyle S."/>
        </authorList>
    </citation>
    <scope>NUCLEOTIDE SEQUENCE [LARGE SCALE GENOMIC DNA]</scope>
    <source>
        <strain evidence="6 7">NCTC13337</strain>
    </source>
</reference>
<evidence type="ECO:0000256" key="4">
    <source>
        <dbReference type="SAM" id="MobiDB-lite"/>
    </source>
</evidence>
<evidence type="ECO:0000256" key="3">
    <source>
        <dbReference type="ARBA" id="ARBA00023163"/>
    </source>
</evidence>
<dbReference type="GO" id="GO:0003677">
    <property type="term" value="F:DNA binding"/>
    <property type="evidence" value="ECO:0007669"/>
    <property type="project" value="UniProtKB-KW"/>
</dbReference>
<dbReference type="InterPro" id="IPR051011">
    <property type="entry name" value="Metal_resp_trans_reg"/>
</dbReference>
<dbReference type="PRINTS" id="PR00778">
    <property type="entry name" value="HTHARSR"/>
</dbReference>
<evidence type="ECO:0000256" key="2">
    <source>
        <dbReference type="ARBA" id="ARBA00023125"/>
    </source>
</evidence>
<dbReference type="Proteomes" id="UP000254601">
    <property type="component" value="Unassembled WGS sequence"/>
</dbReference>
<dbReference type="CDD" id="cd00090">
    <property type="entry name" value="HTH_ARSR"/>
    <property type="match status" value="1"/>
</dbReference>
<dbReference type="PANTHER" id="PTHR43132">
    <property type="entry name" value="ARSENICAL RESISTANCE OPERON REPRESSOR ARSR-RELATED"/>
    <property type="match status" value="1"/>
</dbReference>
<dbReference type="NCBIfam" id="NF033788">
    <property type="entry name" value="HTH_metalloreg"/>
    <property type="match status" value="1"/>
</dbReference>
<dbReference type="Pfam" id="PF12840">
    <property type="entry name" value="HTH_20"/>
    <property type="match status" value="1"/>
</dbReference>
<name>A0A380MSL4_9GAMM</name>
<dbReference type="PANTHER" id="PTHR43132:SF6">
    <property type="entry name" value="HTH-TYPE TRANSCRIPTIONAL REPRESSOR CZRA"/>
    <property type="match status" value="1"/>
</dbReference>
<keyword evidence="1" id="KW-0805">Transcription regulation</keyword>